<feature type="transmembrane region" description="Helical" evidence="1">
    <location>
        <begin position="51"/>
        <end position="70"/>
    </location>
</feature>
<feature type="transmembrane region" description="Helical" evidence="1">
    <location>
        <begin position="272"/>
        <end position="297"/>
    </location>
</feature>
<feature type="transmembrane region" description="Helical" evidence="1">
    <location>
        <begin position="135"/>
        <end position="155"/>
    </location>
</feature>
<keyword evidence="3" id="KW-1185">Reference proteome</keyword>
<keyword evidence="1" id="KW-0472">Membrane</keyword>
<keyword evidence="1" id="KW-0812">Transmembrane</keyword>
<dbReference type="InterPro" id="IPR040410">
    <property type="entry name" value="UPF0658_Golgi"/>
</dbReference>
<dbReference type="Proteomes" id="UP001391051">
    <property type="component" value="Unassembled WGS sequence"/>
</dbReference>
<feature type="transmembrane region" description="Helical" evidence="1">
    <location>
        <begin position="217"/>
        <end position="235"/>
    </location>
</feature>
<proteinExistence type="predicted"/>
<name>A0ABR1PWQ4_9PEZI</name>
<keyword evidence="1" id="KW-1133">Transmembrane helix</keyword>
<evidence type="ECO:0000313" key="3">
    <source>
        <dbReference type="Proteomes" id="UP001391051"/>
    </source>
</evidence>
<evidence type="ECO:0000256" key="1">
    <source>
        <dbReference type="SAM" id="Phobius"/>
    </source>
</evidence>
<gene>
    <name evidence="2" type="ORF">PG986_013824</name>
</gene>
<protein>
    <submittedName>
        <fullName evidence="2">Uncharacterized protein</fullName>
    </submittedName>
</protein>
<comment type="caution">
    <text evidence="2">The sequence shown here is derived from an EMBL/GenBank/DDBJ whole genome shotgun (WGS) entry which is preliminary data.</text>
</comment>
<feature type="transmembrane region" description="Helical" evidence="1">
    <location>
        <begin position="184"/>
        <end position="205"/>
    </location>
</feature>
<dbReference type="EMBL" id="JAQQWE010000009">
    <property type="protein sequence ID" value="KAK7941437.1"/>
    <property type="molecule type" value="Genomic_DNA"/>
</dbReference>
<sequence length="345" mass="38940">MYYPNTTLTRMFMLLAVVQCAGALFLEAYVVLTVEDHLPHEAVQVRPGHTVPMYASLFIFGFAYELLLFWDSLRLHSMIQVVGLCIYNLLLTIYAVFQPRQIRDALDRLNDAYPMGRELPILVDPDAVWVEIKPALIALIWVLAAGTGLMCFLAYKLHAEFAWLVYKVIHADISMRRRVLTLEINVALVKFNFFFILGFLIQNIVDMPDSSDPEYGITIGGTFIAWSVAIAGILCARRENKWGTGIVLFVYFGGAAYLVFKVVKLLKQPDYYMLTIFGIITLFMLACTIVAAILCLANYDKGLKTYADPTARAEIQSRNPSENPILLQNTAYGVAPFLPHRMTLE</sequence>
<evidence type="ECO:0000313" key="2">
    <source>
        <dbReference type="EMBL" id="KAK7941437.1"/>
    </source>
</evidence>
<feature type="transmembrane region" description="Helical" evidence="1">
    <location>
        <begin position="12"/>
        <end position="31"/>
    </location>
</feature>
<dbReference type="GeneID" id="92083108"/>
<organism evidence="2 3">
    <name type="scientific">Apiospora aurea</name>
    <dbReference type="NCBI Taxonomy" id="335848"/>
    <lineage>
        <taxon>Eukaryota</taxon>
        <taxon>Fungi</taxon>
        <taxon>Dikarya</taxon>
        <taxon>Ascomycota</taxon>
        <taxon>Pezizomycotina</taxon>
        <taxon>Sordariomycetes</taxon>
        <taxon>Xylariomycetidae</taxon>
        <taxon>Amphisphaeriales</taxon>
        <taxon>Apiosporaceae</taxon>
        <taxon>Apiospora</taxon>
    </lineage>
</organism>
<dbReference type="PANTHER" id="PTHR34391">
    <property type="entry name" value="UPF0658 GOLGI APPARATUS MEMBRANE PROTEIN C1952.10C-RELATED"/>
    <property type="match status" value="1"/>
</dbReference>
<reference evidence="2 3" key="1">
    <citation type="submission" date="2023-01" db="EMBL/GenBank/DDBJ databases">
        <title>Analysis of 21 Apiospora genomes using comparative genomics revels a genus with tremendous synthesis potential of carbohydrate active enzymes and secondary metabolites.</title>
        <authorList>
            <person name="Sorensen T."/>
        </authorList>
    </citation>
    <scope>NUCLEOTIDE SEQUENCE [LARGE SCALE GENOMIC DNA]</scope>
    <source>
        <strain evidence="2 3">CBS 24483</strain>
    </source>
</reference>
<accession>A0ABR1PWQ4</accession>
<dbReference type="RefSeq" id="XP_066694189.1">
    <property type="nucleotide sequence ID" value="XM_066850046.1"/>
</dbReference>
<feature type="transmembrane region" description="Helical" evidence="1">
    <location>
        <begin position="242"/>
        <end position="260"/>
    </location>
</feature>
<feature type="transmembrane region" description="Helical" evidence="1">
    <location>
        <begin position="77"/>
        <end position="97"/>
    </location>
</feature>
<dbReference type="PANTHER" id="PTHR34391:SF1">
    <property type="entry name" value="UPF0658 GOLGI APPARATUS MEMBRANE PROTEIN C1952.10C-RELATED"/>
    <property type="match status" value="1"/>
</dbReference>